<dbReference type="PROSITE" id="PS50157">
    <property type="entry name" value="ZINC_FINGER_C2H2_2"/>
    <property type="match status" value="1"/>
</dbReference>
<evidence type="ECO:0000256" key="1">
    <source>
        <dbReference type="PROSITE-ProRule" id="PRU00042"/>
    </source>
</evidence>
<dbReference type="HOGENOM" id="CLU_584179_0_0_1"/>
<keyword evidence="1" id="KW-0862">Zinc</keyword>
<evidence type="ECO:0000313" key="5">
    <source>
        <dbReference type="Proteomes" id="UP000054279"/>
    </source>
</evidence>
<feature type="region of interest" description="Disordered" evidence="2">
    <location>
        <begin position="169"/>
        <end position="191"/>
    </location>
</feature>
<evidence type="ECO:0000256" key="2">
    <source>
        <dbReference type="SAM" id="MobiDB-lite"/>
    </source>
</evidence>
<dbReference type="InterPro" id="IPR013087">
    <property type="entry name" value="Znf_C2H2_type"/>
</dbReference>
<evidence type="ECO:0000259" key="3">
    <source>
        <dbReference type="PROSITE" id="PS50157"/>
    </source>
</evidence>
<dbReference type="GO" id="GO:0008270">
    <property type="term" value="F:zinc ion binding"/>
    <property type="evidence" value="ECO:0007669"/>
    <property type="project" value="UniProtKB-KW"/>
</dbReference>
<keyword evidence="1" id="KW-0863">Zinc-finger</keyword>
<sequence length="468" mass="52510">MGFVCNSCSKVFQSPRGLKFHESRCEASKKEAQLVLITRRPRIGFRRKRLDSGEAAHKEPHLDENIERGVGMMEDSECSRREGSSSSLHHDCAFGEHADNQQHANPLGDGEVIIGDLYGGDGGEIDMVRMDLGAEKEEEYESQTDALMTMALVPPNAPDILSSLRADLPTDESESLGSTGSRPRRTCQVPSRRPQTIADILPTPSSTLLDDVEEDVDDFGDVASDPLLPPQHELPNPILALEPMQRPQKLLQVLETKPNQFGVYRRYEYRPTHDPDGLERQSVGLGTGSQAAGTHMHPDSAHSHPMELLDISRASHFPFPNESTFKLSAWYYNPETRGRSTSDFDGLCRVVSDPAFKPADIIGFNTTKRNKILDRLTYDEDEAGNEIIPLSGWRRNVEVPIQIPEGKKNWTTSDGQTYSVPGLHHKSITEIVRIWFETKEQLHYTPFETWWKPAINLPPTRIYSELSS</sequence>
<dbReference type="EMBL" id="KN837121">
    <property type="protein sequence ID" value="KIJ43685.1"/>
    <property type="molecule type" value="Genomic_DNA"/>
</dbReference>
<evidence type="ECO:0000313" key="4">
    <source>
        <dbReference type="EMBL" id="KIJ43685.1"/>
    </source>
</evidence>
<organism evidence="4 5">
    <name type="scientific">Sphaerobolus stellatus (strain SS14)</name>
    <dbReference type="NCBI Taxonomy" id="990650"/>
    <lineage>
        <taxon>Eukaryota</taxon>
        <taxon>Fungi</taxon>
        <taxon>Dikarya</taxon>
        <taxon>Basidiomycota</taxon>
        <taxon>Agaricomycotina</taxon>
        <taxon>Agaricomycetes</taxon>
        <taxon>Phallomycetidae</taxon>
        <taxon>Geastrales</taxon>
        <taxon>Sphaerobolaceae</taxon>
        <taxon>Sphaerobolus</taxon>
    </lineage>
</organism>
<dbReference type="AlphaFoldDB" id="A0A0C9VXP1"/>
<keyword evidence="1" id="KW-0479">Metal-binding</keyword>
<feature type="domain" description="C2H2-type" evidence="3">
    <location>
        <begin position="3"/>
        <end position="31"/>
    </location>
</feature>
<dbReference type="OrthoDB" id="3208495at2759"/>
<proteinExistence type="predicted"/>
<keyword evidence="5" id="KW-1185">Reference proteome</keyword>
<feature type="region of interest" description="Disordered" evidence="2">
    <location>
        <begin position="272"/>
        <end position="303"/>
    </location>
</feature>
<protein>
    <recommendedName>
        <fullName evidence="3">C2H2-type domain-containing protein</fullName>
    </recommendedName>
</protein>
<name>A0A0C9VXP1_SPHS4</name>
<accession>A0A0C9VXP1</accession>
<gene>
    <name evidence="4" type="ORF">M422DRAFT_47761</name>
</gene>
<reference evidence="4 5" key="1">
    <citation type="submission" date="2014-06" db="EMBL/GenBank/DDBJ databases">
        <title>Evolutionary Origins and Diversification of the Mycorrhizal Mutualists.</title>
        <authorList>
            <consortium name="DOE Joint Genome Institute"/>
            <consortium name="Mycorrhizal Genomics Consortium"/>
            <person name="Kohler A."/>
            <person name="Kuo A."/>
            <person name="Nagy L.G."/>
            <person name="Floudas D."/>
            <person name="Copeland A."/>
            <person name="Barry K.W."/>
            <person name="Cichocki N."/>
            <person name="Veneault-Fourrey C."/>
            <person name="LaButti K."/>
            <person name="Lindquist E.A."/>
            <person name="Lipzen A."/>
            <person name="Lundell T."/>
            <person name="Morin E."/>
            <person name="Murat C."/>
            <person name="Riley R."/>
            <person name="Ohm R."/>
            <person name="Sun H."/>
            <person name="Tunlid A."/>
            <person name="Henrissat B."/>
            <person name="Grigoriev I.V."/>
            <person name="Hibbett D.S."/>
            <person name="Martin F."/>
        </authorList>
    </citation>
    <scope>NUCLEOTIDE SEQUENCE [LARGE SCALE GENOMIC DNA]</scope>
    <source>
        <strain evidence="4 5">SS14</strain>
    </source>
</reference>
<dbReference type="Proteomes" id="UP000054279">
    <property type="component" value="Unassembled WGS sequence"/>
</dbReference>